<dbReference type="InterPro" id="IPR016032">
    <property type="entry name" value="Sig_transdc_resp-reg_C-effctor"/>
</dbReference>
<dbReference type="Proteomes" id="UP000030111">
    <property type="component" value="Unassembled WGS sequence"/>
</dbReference>
<dbReference type="AlphaFoldDB" id="A0A0A2MTN1"/>
<dbReference type="PANTHER" id="PTHR44688:SF16">
    <property type="entry name" value="DNA-BINDING TRANSCRIPTIONAL ACTIVATOR DEVR_DOSR"/>
    <property type="match status" value="1"/>
</dbReference>
<dbReference type="SMART" id="SM00421">
    <property type="entry name" value="HTH_LUXR"/>
    <property type="match status" value="1"/>
</dbReference>
<dbReference type="InterPro" id="IPR036388">
    <property type="entry name" value="WH-like_DNA-bd_sf"/>
</dbReference>
<comment type="caution">
    <text evidence="5">The sequence shown here is derived from an EMBL/GenBank/DDBJ whole genome shotgun (WGS) entry which is preliminary data.</text>
</comment>
<dbReference type="PROSITE" id="PS00622">
    <property type="entry name" value="HTH_LUXR_1"/>
    <property type="match status" value="1"/>
</dbReference>
<dbReference type="CDD" id="cd06170">
    <property type="entry name" value="LuxR_C_like"/>
    <property type="match status" value="1"/>
</dbReference>
<evidence type="ECO:0000256" key="2">
    <source>
        <dbReference type="ARBA" id="ARBA00023125"/>
    </source>
</evidence>
<dbReference type="InterPro" id="IPR000792">
    <property type="entry name" value="Tscrpt_reg_LuxR_C"/>
</dbReference>
<name>A0A0A2MTN1_9FLAO</name>
<dbReference type="Gene3D" id="3.30.450.20">
    <property type="entry name" value="PAS domain"/>
    <property type="match status" value="1"/>
</dbReference>
<gene>
    <name evidence="5" type="ORF">Q766_02330</name>
</gene>
<evidence type="ECO:0000259" key="4">
    <source>
        <dbReference type="PROSITE" id="PS50043"/>
    </source>
</evidence>
<keyword evidence="6" id="KW-1185">Reference proteome</keyword>
<evidence type="ECO:0000256" key="3">
    <source>
        <dbReference type="ARBA" id="ARBA00023163"/>
    </source>
</evidence>
<evidence type="ECO:0000256" key="1">
    <source>
        <dbReference type="ARBA" id="ARBA00023015"/>
    </source>
</evidence>
<protein>
    <recommendedName>
        <fullName evidence="4">HTH luxR-type domain-containing protein</fullName>
    </recommendedName>
</protein>
<evidence type="ECO:0000313" key="6">
    <source>
        <dbReference type="Proteomes" id="UP000030111"/>
    </source>
</evidence>
<dbReference type="eggNOG" id="COG2197">
    <property type="taxonomic scope" value="Bacteria"/>
</dbReference>
<dbReference type="PANTHER" id="PTHR44688">
    <property type="entry name" value="DNA-BINDING TRANSCRIPTIONAL ACTIVATOR DEVR_DOSR"/>
    <property type="match status" value="1"/>
</dbReference>
<dbReference type="PRINTS" id="PR00038">
    <property type="entry name" value="HTHLUXR"/>
</dbReference>
<feature type="domain" description="HTH luxR-type" evidence="4">
    <location>
        <begin position="109"/>
        <end position="171"/>
    </location>
</feature>
<dbReference type="PROSITE" id="PS50043">
    <property type="entry name" value="HTH_LUXR_2"/>
    <property type="match status" value="1"/>
</dbReference>
<dbReference type="SUPFAM" id="SSF46894">
    <property type="entry name" value="C-terminal effector domain of the bipartite response regulators"/>
    <property type="match status" value="1"/>
</dbReference>
<dbReference type="EMBL" id="JRLY01000001">
    <property type="protein sequence ID" value="KGO94971.1"/>
    <property type="molecule type" value="Genomic_DNA"/>
</dbReference>
<dbReference type="STRING" id="1121898.GCA_000422725_00938"/>
<reference evidence="5 6" key="1">
    <citation type="submission" date="2013-09" db="EMBL/GenBank/DDBJ databases">
        <authorList>
            <person name="Zeng Z."/>
            <person name="Chen C."/>
        </authorList>
    </citation>
    <scope>NUCLEOTIDE SEQUENCE [LARGE SCALE GENOMIC DNA]</scope>
    <source>
        <strain evidence="5 6">WB 4.1-42</strain>
    </source>
</reference>
<dbReference type="Gene3D" id="1.10.10.10">
    <property type="entry name" value="Winged helix-like DNA-binding domain superfamily/Winged helix DNA-binding domain"/>
    <property type="match status" value="1"/>
</dbReference>
<evidence type="ECO:0000313" key="5">
    <source>
        <dbReference type="EMBL" id="KGO94971.1"/>
    </source>
</evidence>
<keyword evidence="1" id="KW-0805">Transcription regulation</keyword>
<dbReference type="GO" id="GO:0003677">
    <property type="term" value="F:DNA binding"/>
    <property type="evidence" value="ECO:0007669"/>
    <property type="project" value="UniProtKB-KW"/>
</dbReference>
<keyword evidence="3" id="KW-0804">Transcription</keyword>
<accession>A0A0A2MTN1</accession>
<dbReference type="Pfam" id="PF00196">
    <property type="entry name" value="GerE"/>
    <property type="match status" value="1"/>
</dbReference>
<organism evidence="5 6">
    <name type="scientific">Flavobacterium subsaxonicum WB 4.1-42 = DSM 21790</name>
    <dbReference type="NCBI Taxonomy" id="1121898"/>
    <lineage>
        <taxon>Bacteria</taxon>
        <taxon>Pseudomonadati</taxon>
        <taxon>Bacteroidota</taxon>
        <taxon>Flavobacteriia</taxon>
        <taxon>Flavobacteriales</taxon>
        <taxon>Flavobacteriaceae</taxon>
        <taxon>Flavobacterium</taxon>
    </lineage>
</organism>
<sequence>MGLIHPDDLPFFLNFEVAVGKFMAALSGERLFKYKVQYDFRAKKANGEYIKILHQYVVIQKDIDNVLTFAVDTDITNLKKEHKPALSFIGMDGEPSYLNVDVDNVFKPTKHIFTKREREIVKALASGMSSVEIAETLSISRHTVDSHRKNMIKKTEAKSTNEVIQIAFNNGWV</sequence>
<dbReference type="GO" id="GO:0006355">
    <property type="term" value="P:regulation of DNA-templated transcription"/>
    <property type="evidence" value="ECO:0007669"/>
    <property type="project" value="InterPro"/>
</dbReference>
<proteinExistence type="predicted"/>
<keyword evidence="2" id="KW-0238">DNA-binding</keyword>